<dbReference type="EMBL" id="VEWN01000013">
    <property type="protein sequence ID" value="KAA1053815.1"/>
    <property type="molecule type" value="Genomic_DNA"/>
</dbReference>
<evidence type="ECO:0000313" key="1">
    <source>
        <dbReference type="EMBL" id="KAA1053815.1"/>
    </source>
</evidence>
<sequence>MQVVGLNPSTANEDALDPTVTRVQKWGRAWGFGAFCMTNLFAFRSPHPDVMRAATDPIGQDNDHWLDAISQQAALVIAAWGNGGEFLGQAQSFVTSREGKGLPPLHCLGVTASGAPIHPLARGRYRVPDDIQPRLWMIQEPGRVARTKR</sequence>
<dbReference type="Pfam" id="PF07799">
    <property type="entry name" value="DUF1643"/>
    <property type="match status" value="1"/>
</dbReference>
<organism evidence="1 2">
    <name type="scientific">Azospirillum argentinense</name>
    <dbReference type="NCBI Taxonomy" id="2970906"/>
    <lineage>
        <taxon>Bacteria</taxon>
        <taxon>Pseudomonadati</taxon>
        <taxon>Pseudomonadota</taxon>
        <taxon>Alphaproteobacteria</taxon>
        <taxon>Rhodospirillales</taxon>
        <taxon>Azospirillaceae</taxon>
        <taxon>Azospirillum</taxon>
    </lineage>
</organism>
<evidence type="ECO:0008006" key="3">
    <source>
        <dbReference type="Google" id="ProtNLM"/>
    </source>
</evidence>
<accession>A0A5B0KPE3</accession>
<reference evidence="1 2" key="1">
    <citation type="submission" date="2019-07" db="EMBL/GenBank/DDBJ databases">
        <title>Genome sequencing of the stress-tolerant strain Azospirillum brasilense Az19.</title>
        <authorList>
            <person name="Maroniche G.A."/>
            <person name="Garcia J.E."/>
            <person name="Pagnussat L."/>
            <person name="Amenta M."/>
            <person name="Creus C.M."/>
        </authorList>
    </citation>
    <scope>NUCLEOTIDE SEQUENCE [LARGE SCALE GENOMIC DNA]</scope>
    <source>
        <strain evidence="1 2">Az19</strain>
    </source>
</reference>
<comment type="caution">
    <text evidence="1">The sequence shown here is derived from an EMBL/GenBank/DDBJ whole genome shotgun (WGS) entry which is preliminary data.</text>
</comment>
<protein>
    <recommendedName>
        <fullName evidence="3">DUF1643 domain-containing protein</fullName>
    </recommendedName>
</protein>
<name>A0A5B0KPE3_9PROT</name>
<gene>
    <name evidence="1" type="ORF">FH063_002397</name>
</gene>
<dbReference type="AlphaFoldDB" id="A0A5B0KPE3"/>
<dbReference type="InterPro" id="IPR012441">
    <property type="entry name" value="DUF1643"/>
</dbReference>
<dbReference type="Proteomes" id="UP000325333">
    <property type="component" value="Unassembled WGS sequence"/>
</dbReference>
<proteinExistence type="predicted"/>
<evidence type="ECO:0000313" key="2">
    <source>
        <dbReference type="Proteomes" id="UP000325333"/>
    </source>
</evidence>